<reference evidence="2 3" key="1">
    <citation type="submission" date="2018-07" db="EMBL/GenBank/DDBJ databases">
        <title>Complete genome sequencing of Ornithinimicrobium sp. AMA3305.</title>
        <authorList>
            <person name="Bae J.-W."/>
        </authorList>
    </citation>
    <scope>NUCLEOTIDE SEQUENCE [LARGE SCALE GENOMIC DNA]</scope>
    <source>
        <strain evidence="2 3">AMA3305</strain>
    </source>
</reference>
<evidence type="ECO:0000313" key="3">
    <source>
        <dbReference type="Proteomes" id="UP000253790"/>
    </source>
</evidence>
<dbReference type="RefSeq" id="WP_114929957.1">
    <property type="nucleotide sequence ID" value="NZ_CP031229.1"/>
</dbReference>
<accession>A0A345NR56</accession>
<gene>
    <name evidence="2" type="ORF">DV701_16605</name>
</gene>
<keyword evidence="3" id="KW-1185">Reference proteome</keyword>
<feature type="region of interest" description="Disordered" evidence="1">
    <location>
        <begin position="86"/>
        <end position="129"/>
    </location>
</feature>
<evidence type="ECO:0000313" key="2">
    <source>
        <dbReference type="EMBL" id="AXH97514.1"/>
    </source>
</evidence>
<dbReference type="OrthoDB" id="3268840at2"/>
<sequence>MVDHDDEALNRLRATDPATGSHPDLHTLRRRIAQKAPASQADTATALHDEMFAGPTIRAPWIAAAAVLALGFGAGGYAIGAQQASPAGGTVAAGQGEESASDRGGDSEDPLVGIGGRAVDAGPDSASTTMNADSAAEYAGGDGQAWDPGPVRLVAGAGLPTGHTTGEVRALMSDEDPDAFLTAWAERLSFEGLRPTTPDEQGWFGDDVIYDPDGARILAANVDGTGGALNFNYSDLLADPYCADMYTELPDGEMEQMRKEFTDAFGADVALPDASRCKDVSGPAPSKDDAIAQARDFLATTGLDVSAYELRVPDYQDDSVNQVMVEGWPVDGPRNGQLNVSVTISQQGVTNAYGMLGEMRSLGDYALISATEAVERYGQREFGMEYGITLDEDVESWATDATTMPVEPDFTMPEPLPVEPGMKIPLLLKEKVVTGAELTRGTIWGNTGGPLEVPAWKLTTEDGMHYAVLALADESIDWQSWGD</sequence>
<dbReference type="Proteomes" id="UP000253790">
    <property type="component" value="Chromosome"/>
</dbReference>
<dbReference type="AlphaFoldDB" id="A0A345NR56"/>
<organism evidence="2 3">
    <name type="scientific">Ornithinimicrobium avium</name>
    <dbReference type="NCBI Taxonomy" id="2283195"/>
    <lineage>
        <taxon>Bacteria</taxon>
        <taxon>Bacillati</taxon>
        <taxon>Actinomycetota</taxon>
        <taxon>Actinomycetes</taxon>
        <taxon>Micrococcales</taxon>
        <taxon>Ornithinimicrobiaceae</taxon>
        <taxon>Ornithinimicrobium</taxon>
    </lineage>
</organism>
<dbReference type="EMBL" id="CP031229">
    <property type="protein sequence ID" value="AXH97514.1"/>
    <property type="molecule type" value="Genomic_DNA"/>
</dbReference>
<proteinExistence type="predicted"/>
<feature type="region of interest" description="Disordered" evidence="1">
    <location>
        <begin position="1"/>
        <end position="25"/>
    </location>
</feature>
<name>A0A345NR56_9MICO</name>
<feature type="compositionally biased region" description="Basic and acidic residues" evidence="1">
    <location>
        <begin position="1"/>
        <end position="14"/>
    </location>
</feature>
<dbReference type="KEGG" id="orn:DV701_16605"/>
<evidence type="ECO:0000256" key="1">
    <source>
        <dbReference type="SAM" id="MobiDB-lite"/>
    </source>
</evidence>
<protein>
    <submittedName>
        <fullName evidence="2">Uncharacterized protein</fullName>
    </submittedName>
</protein>